<evidence type="ECO:0000313" key="2">
    <source>
        <dbReference type="EMBL" id="MBJ7545135.1"/>
    </source>
</evidence>
<accession>A0A8I1GJD3</accession>
<protein>
    <submittedName>
        <fullName evidence="2">Glycosyltransferase</fullName>
    </submittedName>
</protein>
<dbReference type="PANTHER" id="PTHR12526:SF600">
    <property type="entry name" value="GLYCOSYL TRANSFERASE GROUP 1"/>
    <property type="match status" value="1"/>
</dbReference>
<dbReference type="InterPro" id="IPR028098">
    <property type="entry name" value="Glyco_trans_4-like_N"/>
</dbReference>
<dbReference type="Gene3D" id="3.40.50.2000">
    <property type="entry name" value="Glycogen Phosphorylase B"/>
    <property type="match status" value="2"/>
</dbReference>
<dbReference type="Pfam" id="PF13579">
    <property type="entry name" value="Glyco_trans_4_4"/>
    <property type="match status" value="1"/>
</dbReference>
<comment type="caution">
    <text evidence="2">The sequence shown here is derived from an EMBL/GenBank/DDBJ whole genome shotgun (WGS) entry which is preliminary data.</text>
</comment>
<dbReference type="PANTHER" id="PTHR12526">
    <property type="entry name" value="GLYCOSYLTRANSFERASE"/>
    <property type="match status" value="1"/>
</dbReference>
<proteinExistence type="predicted"/>
<gene>
    <name evidence="2" type="ORF">JDN41_16400</name>
</gene>
<reference evidence="2 3" key="1">
    <citation type="submission" date="2020-12" db="EMBL/GenBank/DDBJ databases">
        <title>Revised draft genomes of Rhodomicrobium vannielii ATCC 17100 and Rhodomicrobium udaipurense JA643.</title>
        <authorList>
            <person name="Conners E.M."/>
            <person name="Davenport E.J."/>
            <person name="Bose A."/>
        </authorList>
    </citation>
    <scope>NUCLEOTIDE SEQUENCE [LARGE SCALE GENOMIC DNA]</scope>
    <source>
        <strain evidence="2 3">JA643</strain>
    </source>
</reference>
<keyword evidence="2" id="KW-0808">Transferase</keyword>
<dbReference type="GO" id="GO:0016757">
    <property type="term" value="F:glycosyltransferase activity"/>
    <property type="evidence" value="ECO:0007669"/>
    <property type="project" value="TreeGrafter"/>
</dbReference>
<organism evidence="2 3">
    <name type="scientific">Rhodomicrobium udaipurense</name>
    <dbReference type="NCBI Taxonomy" id="1202716"/>
    <lineage>
        <taxon>Bacteria</taxon>
        <taxon>Pseudomonadati</taxon>
        <taxon>Pseudomonadota</taxon>
        <taxon>Alphaproteobacteria</taxon>
        <taxon>Hyphomicrobiales</taxon>
        <taxon>Hyphomicrobiaceae</taxon>
        <taxon>Rhodomicrobium</taxon>
    </lineage>
</organism>
<evidence type="ECO:0000313" key="3">
    <source>
        <dbReference type="Proteomes" id="UP000623250"/>
    </source>
</evidence>
<sequence length="412" mass="44751">MTPTLYLTRNGLLEPLGQSQVFAYLRGLSSDYRITLITYEKDEDRADAARMGAARAECDRLGIRWLPQRFASRPKIVAAALSMLRMIWLVRREVKGQGARLIHARSYIPAAVALIVGRLTGVPFIFDMRALWPEELITAGRLRRGSLLHRAIVAAERACLRRAAAVVSLTHAAHDHLNQIYPSDMAGQTVAVIPTCADLDRFVPAEGRPDRRVIGCLGTVLSGWFRLDWLAAFLAFAAARDPNAVFELTTRDDPARVRAALDPDGRLGDQLRIAAAAPEDVHSVLQGQTASVMFYAGGQVSELGRSPTRMAEILGSGLPVVANDGVGDVARIIRDYRVGVLLEGPELAQMQAAWDGLLKLLSDPDLGARCRQAAEEVFSLRAGTQAYAALYATLTGAANAVLAKEMVTLCVD</sequence>
<dbReference type="EMBL" id="JAEMUK010000086">
    <property type="protein sequence ID" value="MBJ7545135.1"/>
    <property type="molecule type" value="Genomic_DNA"/>
</dbReference>
<keyword evidence="3" id="KW-1185">Reference proteome</keyword>
<dbReference type="Proteomes" id="UP000623250">
    <property type="component" value="Unassembled WGS sequence"/>
</dbReference>
<name>A0A8I1GJD3_9HYPH</name>
<feature type="domain" description="Glycosyltransferase subfamily 4-like N-terminal" evidence="1">
    <location>
        <begin position="29"/>
        <end position="181"/>
    </location>
</feature>
<dbReference type="SUPFAM" id="SSF53756">
    <property type="entry name" value="UDP-Glycosyltransferase/glycogen phosphorylase"/>
    <property type="match status" value="1"/>
</dbReference>
<dbReference type="RefSeq" id="WP_037239316.1">
    <property type="nucleotide sequence ID" value="NZ_JAEMUK010000086.1"/>
</dbReference>
<dbReference type="AlphaFoldDB" id="A0A8I1GJD3"/>
<evidence type="ECO:0000259" key="1">
    <source>
        <dbReference type="Pfam" id="PF13579"/>
    </source>
</evidence>